<sequence length="225" mass="24600">MKLSEKEGVVMNIAGIVKDDGLKKISLCLVGKLLTSRFTNRDAFRSLIARIWRTTQAVEVENVLDQKQFEEPATLGNHNFAFGSWMRASSPEKVRPTGSNPKSPGSSLVEKLSGFGDAKAPVRVERESRAANKGKAKTQGSTPNLVRDYCEVATGGVFDSVDLLQNLNSRQDLNLIDKDYVRDCNMGVDNSLGPVMTIGHVLCSEEGIRPEVADLNSGLGWTWTT</sequence>
<feature type="region of interest" description="Disordered" evidence="1">
    <location>
        <begin position="123"/>
        <end position="142"/>
    </location>
</feature>
<protein>
    <submittedName>
        <fullName evidence="2">Uncharacterized protein</fullName>
    </submittedName>
</protein>
<feature type="compositionally biased region" description="Polar residues" evidence="1">
    <location>
        <begin position="97"/>
        <end position="106"/>
    </location>
</feature>
<feature type="region of interest" description="Disordered" evidence="1">
    <location>
        <begin position="91"/>
        <end position="112"/>
    </location>
</feature>
<organism evidence="2 3">
    <name type="scientific">Xanthoceras sorbifolium</name>
    <dbReference type="NCBI Taxonomy" id="99658"/>
    <lineage>
        <taxon>Eukaryota</taxon>
        <taxon>Viridiplantae</taxon>
        <taxon>Streptophyta</taxon>
        <taxon>Embryophyta</taxon>
        <taxon>Tracheophyta</taxon>
        <taxon>Spermatophyta</taxon>
        <taxon>Magnoliopsida</taxon>
        <taxon>eudicotyledons</taxon>
        <taxon>Gunneridae</taxon>
        <taxon>Pentapetalae</taxon>
        <taxon>rosids</taxon>
        <taxon>malvids</taxon>
        <taxon>Sapindales</taxon>
        <taxon>Sapindaceae</taxon>
        <taxon>Xanthoceroideae</taxon>
        <taxon>Xanthoceras</taxon>
    </lineage>
</organism>
<comment type="caution">
    <text evidence="2">The sequence shown here is derived from an EMBL/GenBank/DDBJ whole genome shotgun (WGS) entry which is preliminary data.</text>
</comment>
<dbReference type="EMBL" id="JAFEMO010000015">
    <property type="protein sequence ID" value="KAH7544040.1"/>
    <property type="molecule type" value="Genomic_DNA"/>
</dbReference>
<proteinExistence type="predicted"/>
<name>A0ABQ8H1F5_9ROSI</name>
<accession>A0ABQ8H1F5</accession>
<gene>
    <name evidence="2" type="ORF">JRO89_XS15G0090700</name>
</gene>
<evidence type="ECO:0000313" key="3">
    <source>
        <dbReference type="Proteomes" id="UP000827721"/>
    </source>
</evidence>
<evidence type="ECO:0000256" key="1">
    <source>
        <dbReference type="SAM" id="MobiDB-lite"/>
    </source>
</evidence>
<reference evidence="2 3" key="1">
    <citation type="submission" date="2021-02" db="EMBL/GenBank/DDBJ databases">
        <title>Plant Genome Project.</title>
        <authorList>
            <person name="Zhang R.-G."/>
        </authorList>
    </citation>
    <scope>NUCLEOTIDE SEQUENCE [LARGE SCALE GENOMIC DNA]</scope>
    <source>
        <tissue evidence="2">Leaves</tissue>
    </source>
</reference>
<keyword evidence="3" id="KW-1185">Reference proteome</keyword>
<evidence type="ECO:0000313" key="2">
    <source>
        <dbReference type="EMBL" id="KAH7544040.1"/>
    </source>
</evidence>
<dbReference type="Proteomes" id="UP000827721">
    <property type="component" value="Unassembled WGS sequence"/>
</dbReference>